<feature type="compositionally biased region" description="Basic and acidic residues" evidence="1">
    <location>
        <begin position="187"/>
        <end position="197"/>
    </location>
</feature>
<evidence type="ECO:0000256" key="1">
    <source>
        <dbReference type="SAM" id="MobiDB-lite"/>
    </source>
</evidence>
<proteinExistence type="predicted"/>
<comment type="caution">
    <text evidence="2">The sequence shown here is derived from an EMBL/GenBank/DDBJ whole genome shotgun (WGS) entry which is preliminary data.</text>
</comment>
<evidence type="ECO:0000313" key="3">
    <source>
        <dbReference type="Proteomes" id="UP001443914"/>
    </source>
</evidence>
<dbReference type="Proteomes" id="UP001443914">
    <property type="component" value="Unassembled WGS sequence"/>
</dbReference>
<name>A0AAW1HJ30_SAPOF</name>
<organism evidence="2 3">
    <name type="scientific">Saponaria officinalis</name>
    <name type="common">Common soapwort</name>
    <name type="synonym">Lychnis saponaria</name>
    <dbReference type="NCBI Taxonomy" id="3572"/>
    <lineage>
        <taxon>Eukaryota</taxon>
        <taxon>Viridiplantae</taxon>
        <taxon>Streptophyta</taxon>
        <taxon>Embryophyta</taxon>
        <taxon>Tracheophyta</taxon>
        <taxon>Spermatophyta</taxon>
        <taxon>Magnoliopsida</taxon>
        <taxon>eudicotyledons</taxon>
        <taxon>Gunneridae</taxon>
        <taxon>Pentapetalae</taxon>
        <taxon>Caryophyllales</taxon>
        <taxon>Caryophyllaceae</taxon>
        <taxon>Caryophylleae</taxon>
        <taxon>Saponaria</taxon>
    </lineage>
</organism>
<gene>
    <name evidence="2" type="ORF">RND81_11G075700</name>
</gene>
<reference evidence="2" key="1">
    <citation type="submission" date="2024-03" db="EMBL/GenBank/DDBJ databases">
        <title>WGS assembly of Saponaria officinalis var. Norfolk2.</title>
        <authorList>
            <person name="Jenkins J."/>
            <person name="Shu S."/>
            <person name="Grimwood J."/>
            <person name="Barry K."/>
            <person name="Goodstein D."/>
            <person name="Schmutz J."/>
            <person name="Leebens-Mack J."/>
            <person name="Osbourn A."/>
        </authorList>
    </citation>
    <scope>NUCLEOTIDE SEQUENCE [LARGE SCALE GENOMIC DNA]</scope>
    <source>
        <strain evidence="2">JIC</strain>
    </source>
</reference>
<sequence>MAHDLLPHALPLISHHMILEPRLLISLNARRSMEGLLECQSRDFDPNLPPIFYVYPDEEEHVTRQVRVASVVGFASQGHSSQTEEETDLVILVPEKTRPPNKTTRPSALCGLHSAVLGWCVPKYSWALASDAAQARESRGTERSTREPLFHDYWRPRSLGEPYDSWTTDSKPKTLVFDPGGLARSKNRGDSFLRKGV</sequence>
<dbReference type="AlphaFoldDB" id="A0AAW1HJ30"/>
<accession>A0AAW1HJ30</accession>
<dbReference type="EMBL" id="JBDFQZ010000011">
    <property type="protein sequence ID" value="KAK9676418.1"/>
    <property type="molecule type" value="Genomic_DNA"/>
</dbReference>
<keyword evidence="3" id="KW-1185">Reference proteome</keyword>
<feature type="region of interest" description="Disordered" evidence="1">
    <location>
        <begin position="177"/>
        <end position="197"/>
    </location>
</feature>
<evidence type="ECO:0000313" key="2">
    <source>
        <dbReference type="EMBL" id="KAK9676418.1"/>
    </source>
</evidence>
<protein>
    <submittedName>
        <fullName evidence="2">Uncharacterized protein</fullName>
    </submittedName>
</protein>